<dbReference type="GeneID" id="115481901"/>
<dbReference type="RefSeq" id="XP_030077214.1">
    <property type="nucleotide sequence ID" value="XM_030221354.1"/>
</dbReference>
<organism evidence="2 3">
    <name type="scientific">Microcaecilia unicolor</name>
    <dbReference type="NCBI Taxonomy" id="1415580"/>
    <lineage>
        <taxon>Eukaryota</taxon>
        <taxon>Metazoa</taxon>
        <taxon>Chordata</taxon>
        <taxon>Craniata</taxon>
        <taxon>Vertebrata</taxon>
        <taxon>Euteleostomi</taxon>
        <taxon>Amphibia</taxon>
        <taxon>Gymnophiona</taxon>
        <taxon>Siphonopidae</taxon>
        <taxon>Microcaecilia</taxon>
    </lineage>
</organism>
<protein>
    <submittedName>
        <fullName evidence="3">Endogenous retrovirus group 3 member 1 Env polyprotein-like</fullName>
    </submittedName>
</protein>
<dbReference type="Proteomes" id="UP000515156">
    <property type="component" value="Chromosome 12"/>
</dbReference>
<name>A0A6P7ZUS4_9AMPH</name>
<accession>A0A6P7ZUS4</accession>
<dbReference type="PANTHER" id="PTHR10424:SF68">
    <property type="entry name" value="ENDOGENOUS RETROVIRUS GROUP 3 MEMBER 1 ENV POLYPROTEIN"/>
    <property type="match status" value="1"/>
</dbReference>
<dbReference type="PANTHER" id="PTHR10424">
    <property type="entry name" value="VIRAL ENVELOPE PROTEIN"/>
    <property type="match status" value="1"/>
</dbReference>
<sequence>MLNRIIRLQAVLEILTNDSALALNVLARQNTKLITAVYQNRLALDYLLAQEGGVCGKFNLSNCCLQIDDQSHVIKDITDRMVKLAHVPVQTWNSAWDWTSSLTDWLPTSGGFKSILVTVGLFLLSCLLIPLSLPFVFRCLRSTMETIADRRVATQIMALQRSLGGDTLHRTGCSSIKRGEL</sequence>
<keyword evidence="1" id="KW-0472">Membrane</keyword>
<dbReference type="Gene3D" id="1.10.287.210">
    <property type="match status" value="1"/>
</dbReference>
<dbReference type="InParanoid" id="A0A6P7ZUS4"/>
<evidence type="ECO:0000313" key="3">
    <source>
        <dbReference type="RefSeq" id="XP_030077214.1"/>
    </source>
</evidence>
<dbReference type="CDD" id="cd09850">
    <property type="entry name" value="Ebola-like_HR1-HR2"/>
    <property type="match status" value="1"/>
</dbReference>
<keyword evidence="1" id="KW-1133">Transmembrane helix</keyword>
<feature type="transmembrane region" description="Helical" evidence="1">
    <location>
        <begin position="115"/>
        <end position="137"/>
    </location>
</feature>
<dbReference type="KEGG" id="muo:115481901"/>
<gene>
    <name evidence="3" type="primary">LOC115481901</name>
</gene>
<keyword evidence="2" id="KW-1185">Reference proteome</keyword>
<reference evidence="3" key="1">
    <citation type="submission" date="2025-08" db="UniProtKB">
        <authorList>
            <consortium name="RefSeq"/>
        </authorList>
    </citation>
    <scope>IDENTIFICATION</scope>
</reference>
<dbReference type="InterPro" id="IPR018154">
    <property type="entry name" value="TLV/ENV_coat_polyprotein"/>
</dbReference>
<keyword evidence="1" id="KW-0812">Transmembrane</keyword>
<evidence type="ECO:0000313" key="2">
    <source>
        <dbReference type="Proteomes" id="UP000515156"/>
    </source>
</evidence>
<proteinExistence type="predicted"/>
<evidence type="ECO:0000256" key="1">
    <source>
        <dbReference type="SAM" id="Phobius"/>
    </source>
</evidence>
<dbReference type="AlphaFoldDB" id="A0A6P7ZUS4"/>
<dbReference type="Pfam" id="PF00429">
    <property type="entry name" value="TLV_coat"/>
    <property type="match status" value="1"/>
</dbReference>
<dbReference type="OrthoDB" id="9838483at2759"/>
<dbReference type="SUPFAM" id="SSF58069">
    <property type="entry name" value="Virus ectodomain"/>
    <property type="match status" value="1"/>
</dbReference>